<keyword evidence="1" id="KW-0812">Transmembrane</keyword>
<feature type="transmembrane region" description="Helical" evidence="1">
    <location>
        <begin position="444"/>
        <end position="477"/>
    </location>
</feature>
<comment type="caution">
    <text evidence="2">The sequence shown here is derived from an EMBL/GenBank/DDBJ whole genome shotgun (WGS) entry which is preliminary data.</text>
</comment>
<sequence length="511" mass="54353">MPLNEGAFARLLRFYPKRWREDKGEEFLTTLLEDARARGLERPDGALVRSAIVHGWGSRLTLGVALAAAALGCLLAIVHQWLYTGLLPGFDAGTLTRVMEAHRGAYLLVETAMGGLVVPFVSLLAIAALMRVRGRLSPPRALGFVVGASASFACGWLAGAIRLILEETRGAQDRVLFEAVGVIGVWAMVLVMAVTLAFAVDEILEGAVAHRAVRWIIGLALGAPIGAIAIGLEAFVIGWFVIDAAALAAAIVVALVVRFPSGDSSPAANGQERRKPSISSRRFESLPMHVRILATLGAVLALVLASWTDLLGFLPGLSSLVAGEGGAGGPWDQAFLFIGRIVLLLSPIVLFVAWASVDSALGRHSLASIWGPAVFLSAAWGLVWLLVMSGTSIGGALWRAAKTLPFFTDPKGFDIIATAMFIVGLPGVVWLVERYIPRRRAIRVLVALLVALAWYFAALLVFFGLASFFVPLGALILLVRAWSAKRLVSDEPKTGCAEARGNDRAFTGANP</sequence>
<protein>
    <submittedName>
        <fullName evidence="2">Uncharacterized protein</fullName>
    </submittedName>
</protein>
<dbReference type="AlphaFoldDB" id="A0A923IX49"/>
<feature type="transmembrane region" description="Helical" evidence="1">
    <location>
        <begin position="334"/>
        <end position="357"/>
    </location>
</feature>
<feature type="transmembrane region" description="Helical" evidence="1">
    <location>
        <begin position="60"/>
        <end position="83"/>
    </location>
</feature>
<evidence type="ECO:0000313" key="2">
    <source>
        <dbReference type="EMBL" id="MBB6334732.1"/>
    </source>
</evidence>
<feature type="transmembrane region" description="Helical" evidence="1">
    <location>
        <begin position="236"/>
        <end position="257"/>
    </location>
</feature>
<feature type="transmembrane region" description="Helical" evidence="1">
    <location>
        <begin position="290"/>
        <end position="314"/>
    </location>
</feature>
<dbReference type="Proteomes" id="UP000617426">
    <property type="component" value="Unassembled WGS sequence"/>
</dbReference>
<proteinExistence type="predicted"/>
<keyword evidence="3" id="KW-1185">Reference proteome</keyword>
<feature type="transmembrane region" description="Helical" evidence="1">
    <location>
        <begin position="413"/>
        <end position="432"/>
    </location>
</feature>
<keyword evidence="1" id="KW-1133">Transmembrane helix</keyword>
<dbReference type="RefSeq" id="WP_184452684.1">
    <property type="nucleotide sequence ID" value="NZ_JACHMK010000001.1"/>
</dbReference>
<evidence type="ECO:0000313" key="3">
    <source>
        <dbReference type="Proteomes" id="UP000617426"/>
    </source>
</evidence>
<name>A0A923IX49_9ACTO</name>
<gene>
    <name evidence="2" type="ORF">HD592_001297</name>
</gene>
<feature type="transmembrane region" description="Helical" evidence="1">
    <location>
        <begin position="176"/>
        <end position="200"/>
    </location>
</feature>
<dbReference type="EMBL" id="JACHMK010000001">
    <property type="protein sequence ID" value="MBB6334732.1"/>
    <property type="molecule type" value="Genomic_DNA"/>
</dbReference>
<feature type="transmembrane region" description="Helical" evidence="1">
    <location>
        <begin position="141"/>
        <end position="164"/>
    </location>
</feature>
<evidence type="ECO:0000256" key="1">
    <source>
        <dbReference type="SAM" id="Phobius"/>
    </source>
</evidence>
<keyword evidence="1" id="KW-0472">Membrane</keyword>
<feature type="transmembrane region" description="Helical" evidence="1">
    <location>
        <begin position="212"/>
        <end position="230"/>
    </location>
</feature>
<accession>A0A923IX49</accession>
<feature type="transmembrane region" description="Helical" evidence="1">
    <location>
        <begin position="369"/>
        <end position="393"/>
    </location>
</feature>
<reference evidence="2" key="1">
    <citation type="submission" date="2020-08" db="EMBL/GenBank/DDBJ databases">
        <title>Sequencing the genomes of 1000 actinobacteria strains.</title>
        <authorList>
            <person name="Klenk H.-P."/>
        </authorList>
    </citation>
    <scope>NUCLEOTIDE SEQUENCE</scope>
    <source>
        <strain evidence="2">DSM 10695</strain>
    </source>
</reference>
<feature type="transmembrane region" description="Helical" evidence="1">
    <location>
        <begin position="103"/>
        <end position="129"/>
    </location>
</feature>
<organism evidence="2 3">
    <name type="scientific">Schaalia hyovaginalis</name>
    <dbReference type="NCBI Taxonomy" id="29316"/>
    <lineage>
        <taxon>Bacteria</taxon>
        <taxon>Bacillati</taxon>
        <taxon>Actinomycetota</taxon>
        <taxon>Actinomycetes</taxon>
        <taxon>Actinomycetales</taxon>
        <taxon>Actinomycetaceae</taxon>
        <taxon>Schaalia</taxon>
    </lineage>
</organism>